<name>A0A317E7A9_9PROT</name>
<dbReference type="AlphaFoldDB" id="A0A317E7A9"/>
<evidence type="ECO:0000313" key="2">
    <source>
        <dbReference type="Proteomes" id="UP000245461"/>
    </source>
</evidence>
<gene>
    <name evidence="1" type="ORF">DKG74_11570</name>
</gene>
<proteinExistence type="predicted"/>
<keyword evidence="2" id="KW-1185">Reference proteome</keyword>
<dbReference type="OrthoDB" id="8456317at2"/>
<accession>A0A317E7A9</accession>
<protein>
    <submittedName>
        <fullName evidence="1">Uncharacterized protein</fullName>
    </submittedName>
</protein>
<dbReference type="Proteomes" id="UP000245461">
    <property type="component" value="Unassembled WGS sequence"/>
</dbReference>
<reference evidence="1 2" key="1">
    <citation type="submission" date="2018-05" db="EMBL/GenBank/DDBJ databases">
        <title>Zavarzinia sp. HR-AS.</title>
        <authorList>
            <person name="Lee Y."/>
            <person name="Jeon C.O."/>
        </authorList>
    </citation>
    <scope>NUCLEOTIDE SEQUENCE [LARGE SCALE GENOMIC DNA]</scope>
    <source>
        <strain evidence="1 2">HR-AS</strain>
    </source>
</reference>
<dbReference type="EMBL" id="QGLE01000006">
    <property type="protein sequence ID" value="PWR22511.1"/>
    <property type="molecule type" value="Genomic_DNA"/>
</dbReference>
<comment type="caution">
    <text evidence="1">The sequence shown here is derived from an EMBL/GenBank/DDBJ whole genome shotgun (WGS) entry which is preliminary data.</text>
</comment>
<evidence type="ECO:0000313" key="1">
    <source>
        <dbReference type="EMBL" id="PWR22511.1"/>
    </source>
</evidence>
<organism evidence="1 2">
    <name type="scientific">Zavarzinia aquatilis</name>
    <dbReference type="NCBI Taxonomy" id="2211142"/>
    <lineage>
        <taxon>Bacteria</taxon>
        <taxon>Pseudomonadati</taxon>
        <taxon>Pseudomonadota</taxon>
        <taxon>Alphaproteobacteria</taxon>
        <taxon>Rhodospirillales</taxon>
        <taxon>Zavarziniaceae</taxon>
        <taxon>Zavarzinia</taxon>
    </lineage>
</organism>
<dbReference type="RefSeq" id="WP_109905898.1">
    <property type="nucleotide sequence ID" value="NZ_QGLE01000006.1"/>
</dbReference>
<sequence>MAALPLLMAACAETPAPRHRPLAPELPAGGLVGLTGPELPLLLGTPALRRSEPPAEIWQYSARDCLLHVFLYLDEDVLSVRHADARDRRGKPVDVNACAGRVGAEAAARAAARGGA</sequence>